<evidence type="ECO:0000313" key="12">
    <source>
        <dbReference type="Proteomes" id="UP000224567"/>
    </source>
</evidence>
<name>A0A2G2W9Q4_CAPBA</name>
<dbReference type="GO" id="GO:0008270">
    <property type="term" value="F:zinc ion binding"/>
    <property type="evidence" value="ECO:0007669"/>
    <property type="project" value="UniProtKB-KW"/>
</dbReference>
<feature type="region of interest" description="Disordered" evidence="8">
    <location>
        <begin position="332"/>
        <end position="394"/>
    </location>
</feature>
<gene>
    <name evidence="11" type="ORF">CQW23_20763</name>
</gene>
<reference evidence="12" key="2">
    <citation type="journal article" date="2017" name="J. Anim. Genet.">
        <title>Multiple reference genome sequences of hot pepper reveal the massive evolution of plant disease resistance genes by retroduplication.</title>
        <authorList>
            <person name="Kim S."/>
            <person name="Park J."/>
            <person name="Yeom S.-I."/>
            <person name="Kim Y.-M."/>
            <person name="Seo E."/>
            <person name="Kim K.-T."/>
            <person name="Kim M.-S."/>
            <person name="Lee J.M."/>
            <person name="Cheong K."/>
            <person name="Shin H.-S."/>
            <person name="Kim S.-B."/>
            <person name="Han K."/>
            <person name="Lee J."/>
            <person name="Park M."/>
            <person name="Lee H.-A."/>
            <person name="Lee H.-Y."/>
            <person name="Lee Y."/>
            <person name="Oh S."/>
            <person name="Lee J.H."/>
            <person name="Choi E."/>
            <person name="Choi E."/>
            <person name="Lee S.E."/>
            <person name="Jeon J."/>
            <person name="Kim H."/>
            <person name="Choi G."/>
            <person name="Song H."/>
            <person name="Lee J."/>
            <person name="Lee S.-C."/>
            <person name="Kwon J.-K."/>
            <person name="Lee H.-Y."/>
            <person name="Koo N."/>
            <person name="Hong Y."/>
            <person name="Kim R.W."/>
            <person name="Kang W.-H."/>
            <person name="Huh J.H."/>
            <person name="Kang B.-C."/>
            <person name="Yang T.-J."/>
            <person name="Lee Y.-H."/>
            <person name="Bennetzen J.L."/>
            <person name="Choi D."/>
        </authorList>
    </citation>
    <scope>NUCLEOTIDE SEQUENCE [LARGE SCALE GENOMIC DNA]</scope>
    <source>
        <strain evidence="12">cv. PBC81</strain>
    </source>
</reference>
<dbReference type="GO" id="GO:0003697">
    <property type="term" value="F:single-stranded DNA binding"/>
    <property type="evidence" value="ECO:0007669"/>
    <property type="project" value="InterPro"/>
</dbReference>
<keyword evidence="12" id="KW-1185">Reference proteome</keyword>
<feature type="compositionally biased region" description="Basic and acidic residues" evidence="8">
    <location>
        <begin position="369"/>
        <end position="381"/>
    </location>
</feature>
<dbReference type="FunFam" id="2.40.50.140:FF:000174">
    <property type="entry name" value="DNA replication licensing factor mcm10"/>
    <property type="match status" value="1"/>
</dbReference>
<evidence type="ECO:0000256" key="3">
    <source>
        <dbReference type="ARBA" id="ARBA00022705"/>
    </source>
</evidence>
<dbReference type="PANTHER" id="PTHR13454">
    <property type="entry name" value="PROTEIN MCM10 HOMOLOG"/>
    <property type="match status" value="1"/>
</dbReference>
<dbReference type="Pfam" id="PF09329">
    <property type="entry name" value="zf-primase"/>
    <property type="match status" value="1"/>
</dbReference>
<organism evidence="11 12">
    <name type="scientific">Capsicum baccatum</name>
    <name type="common">Peruvian pepper</name>
    <dbReference type="NCBI Taxonomy" id="33114"/>
    <lineage>
        <taxon>Eukaryota</taxon>
        <taxon>Viridiplantae</taxon>
        <taxon>Streptophyta</taxon>
        <taxon>Embryophyta</taxon>
        <taxon>Tracheophyta</taxon>
        <taxon>Spermatophyta</taxon>
        <taxon>Magnoliopsida</taxon>
        <taxon>eudicotyledons</taxon>
        <taxon>Gunneridae</taxon>
        <taxon>Pentapetalae</taxon>
        <taxon>asterids</taxon>
        <taxon>lamiids</taxon>
        <taxon>Solanales</taxon>
        <taxon>Solanaceae</taxon>
        <taxon>Solanoideae</taxon>
        <taxon>Capsiceae</taxon>
        <taxon>Capsicum</taxon>
    </lineage>
</organism>
<evidence type="ECO:0000259" key="10">
    <source>
        <dbReference type="Pfam" id="PF22379"/>
    </source>
</evidence>
<feature type="domain" description="MCM10 OB-fold" evidence="10">
    <location>
        <begin position="87"/>
        <end position="213"/>
    </location>
</feature>
<feature type="compositionally biased region" description="Polar residues" evidence="8">
    <location>
        <begin position="332"/>
        <end position="345"/>
    </location>
</feature>
<dbReference type="Pfam" id="PF22379">
    <property type="entry name" value="OB_MCM10"/>
    <property type="match status" value="1"/>
</dbReference>
<comment type="caution">
    <text evidence="11">The sequence shown here is derived from an EMBL/GenBank/DDBJ whole genome shotgun (WGS) entry which is preliminary data.</text>
</comment>
<keyword evidence="6" id="KW-0862">Zinc</keyword>
<dbReference type="OrthoDB" id="273123at2759"/>
<evidence type="ECO:0000256" key="6">
    <source>
        <dbReference type="ARBA" id="ARBA00022833"/>
    </source>
</evidence>
<keyword evidence="7" id="KW-0539">Nucleus</keyword>
<dbReference type="AlphaFoldDB" id="A0A2G2W9Q4"/>
<evidence type="ECO:0000313" key="11">
    <source>
        <dbReference type="EMBL" id="PHT41909.1"/>
    </source>
</evidence>
<dbReference type="InterPro" id="IPR055065">
    <property type="entry name" value="OB_MCM10"/>
</dbReference>
<comment type="subcellular location">
    <subcellularLocation>
        <location evidence="1">Nucleus</location>
    </subcellularLocation>
</comment>
<dbReference type="Proteomes" id="UP000224567">
    <property type="component" value="Unassembled WGS sequence"/>
</dbReference>
<dbReference type="GO" id="GO:0043596">
    <property type="term" value="C:nuclear replication fork"/>
    <property type="evidence" value="ECO:0007669"/>
    <property type="project" value="TreeGrafter"/>
</dbReference>
<evidence type="ECO:0000256" key="5">
    <source>
        <dbReference type="ARBA" id="ARBA00022771"/>
    </source>
</evidence>
<sequence length="543" mass="59721">MSESNYQEDLDLLLSLPDRVLETPPASPSSRKPDYLSDDGSPKRLGEADMSVFRDAVQDCLDYDTEIAKKTAKSKHTKGSSDAEVEKFSGLRIRNQVVSPVELSNYLADIRFVRLSAIRNLLLGDTLSGCWATVGVLTEKGQSRTSSTGKSYAIWKIGSLDEKTISLFVFGDAYQKNRNEKAGTVFALFNCSVRKDNSENGFSLSLYSASHILKIGTSVDYGVCKGKRKDGMACTVIINKRRGIYCSYHKQRTSEKYSSSMRAELKGGNLKMGFRDLKSEGIYVVQPLADKTNFTKSTAPLKLLSVDGLKKALSNAGKVTTNVHSQGIRFLSQITGKSNSNNTKESTTDRDQTRNMTTNERSSSTKRKSLSETRPSHSCDHKKPKLGQQNSGQKPEQIFKFSNSVPVLWIFGSGPYDVRMPDTESKNIGERVDVAAGEGTSKSPHIQVNQSEAQAERVSEMSSTPDEIRGRRTTFTEPLINAADQDMRDAVQLLTRIIAGQVQGQAILATGSSGTDRAASLRTQDFFKMDPPTFTGSDLNKDP</sequence>
<protein>
    <submittedName>
        <fullName evidence="11">Uncharacterized protein</fullName>
    </submittedName>
</protein>
<comment type="similarity">
    <text evidence="2">Belongs to the MCM10 family.</text>
</comment>
<evidence type="ECO:0000259" key="9">
    <source>
        <dbReference type="Pfam" id="PF09329"/>
    </source>
</evidence>
<dbReference type="Gene3D" id="2.40.50.140">
    <property type="entry name" value="Nucleic acid-binding proteins"/>
    <property type="match status" value="1"/>
</dbReference>
<dbReference type="EMBL" id="MLFT02000008">
    <property type="protein sequence ID" value="PHT41909.1"/>
    <property type="molecule type" value="Genomic_DNA"/>
</dbReference>
<feature type="compositionally biased region" description="Basic and acidic residues" evidence="8">
    <location>
        <begin position="31"/>
        <end position="46"/>
    </location>
</feature>
<feature type="region of interest" description="Disordered" evidence="8">
    <location>
        <begin position="17"/>
        <end position="46"/>
    </location>
</feature>
<keyword evidence="5" id="KW-0863">Zinc-finger</keyword>
<feature type="domain" description="Zinc finger Mcm10/DnaG-type" evidence="9">
    <location>
        <begin position="216"/>
        <end position="260"/>
    </location>
</feature>
<dbReference type="InterPro" id="IPR040184">
    <property type="entry name" value="Mcm10"/>
</dbReference>
<reference evidence="11 12" key="1">
    <citation type="journal article" date="2017" name="Genome Biol.">
        <title>New reference genome sequences of hot pepper reveal the massive evolution of plant disease-resistance genes by retroduplication.</title>
        <authorList>
            <person name="Kim S."/>
            <person name="Park J."/>
            <person name="Yeom S.I."/>
            <person name="Kim Y.M."/>
            <person name="Seo E."/>
            <person name="Kim K.T."/>
            <person name="Kim M.S."/>
            <person name="Lee J.M."/>
            <person name="Cheong K."/>
            <person name="Shin H.S."/>
            <person name="Kim S.B."/>
            <person name="Han K."/>
            <person name="Lee J."/>
            <person name="Park M."/>
            <person name="Lee H.A."/>
            <person name="Lee H.Y."/>
            <person name="Lee Y."/>
            <person name="Oh S."/>
            <person name="Lee J.H."/>
            <person name="Choi E."/>
            <person name="Choi E."/>
            <person name="Lee S.E."/>
            <person name="Jeon J."/>
            <person name="Kim H."/>
            <person name="Choi G."/>
            <person name="Song H."/>
            <person name="Lee J."/>
            <person name="Lee S.C."/>
            <person name="Kwon J.K."/>
            <person name="Lee H.Y."/>
            <person name="Koo N."/>
            <person name="Hong Y."/>
            <person name="Kim R.W."/>
            <person name="Kang W.H."/>
            <person name="Huh J.H."/>
            <person name="Kang B.C."/>
            <person name="Yang T.J."/>
            <person name="Lee Y.H."/>
            <person name="Bennetzen J.L."/>
            <person name="Choi D."/>
        </authorList>
    </citation>
    <scope>NUCLEOTIDE SEQUENCE [LARGE SCALE GENOMIC DNA]</scope>
    <source>
        <strain evidence="12">cv. PBC81</strain>
    </source>
</reference>
<evidence type="ECO:0000256" key="8">
    <source>
        <dbReference type="SAM" id="MobiDB-lite"/>
    </source>
</evidence>
<dbReference type="InterPro" id="IPR012340">
    <property type="entry name" value="NA-bd_OB-fold"/>
</dbReference>
<dbReference type="GO" id="GO:0006270">
    <property type="term" value="P:DNA replication initiation"/>
    <property type="evidence" value="ECO:0007669"/>
    <property type="project" value="InterPro"/>
</dbReference>
<keyword evidence="4" id="KW-0479">Metal-binding</keyword>
<keyword evidence="3" id="KW-0235">DNA replication</keyword>
<evidence type="ECO:0000256" key="1">
    <source>
        <dbReference type="ARBA" id="ARBA00004123"/>
    </source>
</evidence>
<dbReference type="PANTHER" id="PTHR13454:SF11">
    <property type="entry name" value="PROTEIN MCM10 HOMOLOG"/>
    <property type="match status" value="1"/>
</dbReference>
<dbReference type="GO" id="GO:0003688">
    <property type="term" value="F:DNA replication origin binding"/>
    <property type="evidence" value="ECO:0007669"/>
    <property type="project" value="TreeGrafter"/>
</dbReference>
<evidence type="ECO:0000256" key="4">
    <source>
        <dbReference type="ARBA" id="ARBA00022723"/>
    </source>
</evidence>
<proteinExistence type="inferred from homology"/>
<evidence type="ECO:0000256" key="2">
    <source>
        <dbReference type="ARBA" id="ARBA00009679"/>
    </source>
</evidence>
<accession>A0A2G2W9Q4</accession>
<dbReference type="InterPro" id="IPR015408">
    <property type="entry name" value="Znf_Mcm10/DnaG"/>
</dbReference>
<dbReference type="STRING" id="33114.A0A2G2W9Q4"/>
<evidence type="ECO:0000256" key="7">
    <source>
        <dbReference type="ARBA" id="ARBA00023242"/>
    </source>
</evidence>